<evidence type="ECO:0000256" key="3">
    <source>
        <dbReference type="ARBA" id="ARBA00023163"/>
    </source>
</evidence>
<dbReference type="SMART" id="SM00353">
    <property type="entry name" value="HLH"/>
    <property type="match status" value="1"/>
</dbReference>
<dbReference type="EMBL" id="CM010723">
    <property type="protein sequence ID" value="RZC79434.1"/>
    <property type="molecule type" value="Genomic_DNA"/>
</dbReference>
<feature type="compositionally biased region" description="Low complexity" evidence="4">
    <location>
        <begin position="22"/>
        <end position="35"/>
    </location>
</feature>
<dbReference type="Gene3D" id="4.10.280.10">
    <property type="entry name" value="Helix-loop-helix DNA-binding domain"/>
    <property type="match status" value="1"/>
</dbReference>
<proteinExistence type="predicted"/>
<evidence type="ECO:0000259" key="5">
    <source>
        <dbReference type="PROSITE" id="PS50888"/>
    </source>
</evidence>
<dbReference type="AlphaFoldDB" id="A0A4Y7L1K6"/>
<reference evidence="6 7" key="1">
    <citation type="journal article" date="2018" name="Science">
        <title>The opium poppy genome and morphinan production.</title>
        <authorList>
            <person name="Guo L."/>
            <person name="Winzer T."/>
            <person name="Yang X."/>
            <person name="Li Y."/>
            <person name="Ning Z."/>
            <person name="He Z."/>
            <person name="Teodor R."/>
            <person name="Lu Y."/>
            <person name="Bowser T.A."/>
            <person name="Graham I.A."/>
            <person name="Ye K."/>
        </authorList>
    </citation>
    <scope>NUCLEOTIDE SEQUENCE [LARGE SCALE GENOMIC DNA]</scope>
    <source>
        <strain evidence="7">cv. HN1</strain>
        <tissue evidence="6">Leaves</tissue>
    </source>
</reference>
<dbReference type="InterPro" id="IPR036638">
    <property type="entry name" value="HLH_DNA-bd_sf"/>
</dbReference>
<name>A0A4Y7L1K6_PAPSO</name>
<feature type="region of interest" description="Disordered" evidence="4">
    <location>
        <begin position="22"/>
        <end position="41"/>
    </location>
</feature>
<evidence type="ECO:0000256" key="4">
    <source>
        <dbReference type="SAM" id="MobiDB-lite"/>
    </source>
</evidence>
<dbReference type="PANTHER" id="PTHR45844">
    <property type="entry name" value="TRANSCRIPTION FACTOR BHLH30"/>
    <property type="match status" value="1"/>
</dbReference>
<sequence>MHPQVQADAPTFFYPSVPSANQSCSSISSSSTSHSLAEKRRRQRINSHLSALKRLVPHSEMDKGSLLGCVVDHLKELKGNLLDEIIHQGSTIPNDNKGKYNEIYLKATVSCGDRPELFMDLIDALKGLKMLRTIRTDIVTLGGRITLNIVLISIENQESSSNIIGLNSLKQSLRAVLGRVITSSSSSHWTSTSGFSSKRQRLLFPQHHSGFPW</sequence>
<keyword evidence="3" id="KW-0804">Transcription</keyword>
<dbReference type="STRING" id="3469.A0A4Y7L1K6"/>
<evidence type="ECO:0000313" key="6">
    <source>
        <dbReference type="EMBL" id="RZC79434.1"/>
    </source>
</evidence>
<keyword evidence="7" id="KW-1185">Reference proteome</keyword>
<keyword evidence="1" id="KW-0805">Transcription regulation</keyword>
<dbReference type="Gramene" id="RZC79434">
    <property type="protein sequence ID" value="RZC79434"/>
    <property type="gene ID" value="C5167_003655"/>
</dbReference>
<accession>A0A4Y7L1K6</accession>
<gene>
    <name evidence="6" type="ORF">C5167_003655</name>
</gene>
<organism evidence="6 7">
    <name type="scientific">Papaver somniferum</name>
    <name type="common">Opium poppy</name>
    <dbReference type="NCBI Taxonomy" id="3469"/>
    <lineage>
        <taxon>Eukaryota</taxon>
        <taxon>Viridiplantae</taxon>
        <taxon>Streptophyta</taxon>
        <taxon>Embryophyta</taxon>
        <taxon>Tracheophyta</taxon>
        <taxon>Spermatophyta</taxon>
        <taxon>Magnoliopsida</taxon>
        <taxon>Ranunculales</taxon>
        <taxon>Papaveraceae</taxon>
        <taxon>Papaveroideae</taxon>
        <taxon>Papaver</taxon>
    </lineage>
</organism>
<feature type="domain" description="BHLH" evidence="5">
    <location>
        <begin position="29"/>
        <end position="77"/>
    </location>
</feature>
<dbReference type="SUPFAM" id="SSF47459">
    <property type="entry name" value="HLH, helix-loop-helix DNA-binding domain"/>
    <property type="match status" value="1"/>
</dbReference>
<dbReference type="PROSITE" id="PS50888">
    <property type="entry name" value="BHLH"/>
    <property type="match status" value="1"/>
</dbReference>
<dbReference type="InterPro" id="IPR011598">
    <property type="entry name" value="bHLH_dom"/>
</dbReference>
<dbReference type="GO" id="GO:0046983">
    <property type="term" value="F:protein dimerization activity"/>
    <property type="evidence" value="ECO:0007669"/>
    <property type="project" value="InterPro"/>
</dbReference>
<evidence type="ECO:0000256" key="1">
    <source>
        <dbReference type="ARBA" id="ARBA00023015"/>
    </source>
</evidence>
<dbReference type="Pfam" id="PF00010">
    <property type="entry name" value="HLH"/>
    <property type="match status" value="1"/>
</dbReference>
<dbReference type="Proteomes" id="UP000316621">
    <property type="component" value="Chromosome 9"/>
</dbReference>
<evidence type="ECO:0000256" key="2">
    <source>
        <dbReference type="ARBA" id="ARBA00023125"/>
    </source>
</evidence>
<dbReference type="GO" id="GO:0003677">
    <property type="term" value="F:DNA binding"/>
    <property type="evidence" value="ECO:0007669"/>
    <property type="project" value="UniProtKB-KW"/>
</dbReference>
<dbReference type="PANTHER" id="PTHR45844:SF18">
    <property type="entry name" value="TRANSCRIPTION FACTOR BHLH51"/>
    <property type="match status" value="1"/>
</dbReference>
<dbReference type="GO" id="GO:0003700">
    <property type="term" value="F:DNA-binding transcription factor activity"/>
    <property type="evidence" value="ECO:0007669"/>
    <property type="project" value="InterPro"/>
</dbReference>
<keyword evidence="2" id="KW-0238">DNA-binding</keyword>
<dbReference type="InterPro" id="IPR045847">
    <property type="entry name" value="AIG1-like"/>
</dbReference>
<dbReference type="OMA" id="VSIEFCT"/>
<protein>
    <recommendedName>
        <fullName evidence="5">BHLH domain-containing protein</fullName>
    </recommendedName>
</protein>
<evidence type="ECO:0000313" key="7">
    <source>
        <dbReference type="Proteomes" id="UP000316621"/>
    </source>
</evidence>